<proteinExistence type="predicted"/>
<protein>
    <submittedName>
        <fullName evidence="5">Metallophosphoesterase</fullName>
    </submittedName>
</protein>
<dbReference type="InterPro" id="IPR051158">
    <property type="entry name" value="Metallophosphoesterase_sf"/>
</dbReference>
<dbReference type="PANTHER" id="PTHR31302:SF31">
    <property type="entry name" value="PHOSPHODIESTERASE YAEI"/>
    <property type="match status" value="1"/>
</dbReference>
<sequence length="539" mass="57504">MQELTRRRLRRVGEFVLRWALRIALPLAGASAMLHLFPYHAIAGGVRFKVAATLFTRSGITADTTFGSWIFGNVDGLPIGIHLSPQNVDVVKMASAATADPQAYVDSLREDFSAQVPKIVAWLAGEALLGVLLGLLVSAAVNLAVRQLRGLPRRERELRLRGRQLAASFAVLVVVAAYGAASYNPDWTKQSRLTGTLGALQLFPGQLRAYYQQRATAFDVVSGIASIQAQLQQRIEQKSTPPTSFNIMYISDMHLAGTYPLVQQYAQNFDVSLIINTGDESQFGTAAELSPGYVAQITSLTKVAPMIWLAGNHDSPTTAQIMAKIPGVTVLGGKTTDASGGFAVTAQQLQAFGLHIAAIPDPRVYGAAGVYGADDDKLTDPLERGAMDHALQKVSEDDRFDIFATHEPVAADEIAKVLDGRVRQTNSGHTHKQNADSEVQGGKTIKLVEGSTGAGGLKEVGLEVKPSPVAFSIESVAQDCQFTKVVRFQVNGAAPTSTDLSTADAQNVTASTLYLKPQDVADGRTCSTTQGISTAAQLS</sequence>
<gene>
    <name evidence="5" type="ORF">M6B22_18760</name>
</gene>
<dbReference type="Pfam" id="PF00149">
    <property type="entry name" value="Metallophos"/>
    <property type="match status" value="1"/>
</dbReference>
<keyword evidence="3" id="KW-1133">Transmembrane helix</keyword>
<dbReference type="InterPro" id="IPR029052">
    <property type="entry name" value="Metallo-depent_PP-like"/>
</dbReference>
<reference evidence="5" key="1">
    <citation type="submission" date="2022-05" db="EMBL/GenBank/DDBJ databases">
        <title>Jatrophihabitans sp. SB3-54 whole genome sequence.</title>
        <authorList>
            <person name="Suh M.K."/>
            <person name="Eom M.K."/>
            <person name="Kim J.S."/>
            <person name="Kim H.S."/>
            <person name="Do H.E."/>
            <person name="Shin Y.K."/>
            <person name="Lee J.-S."/>
        </authorList>
    </citation>
    <scope>NUCLEOTIDE SEQUENCE</scope>
    <source>
        <strain evidence="5">SB3-54</strain>
    </source>
</reference>
<evidence type="ECO:0000259" key="4">
    <source>
        <dbReference type="Pfam" id="PF00149"/>
    </source>
</evidence>
<feature type="domain" description="Calcineurin-like phosphoesterase" evidence="4">
    <location>
        <begin position="246"/>
        <end position="432"/>
    </location>
</feature>
<dbReference type="InterPro" id="IPR004843">
    <property type="entry name" value="Calcineurin-like_PHP"/>
</dbReference>
<keyword evidence="3" id="KW-0472">Membrane</keyword>
<organism evidence="5 6">
    <name type="scientific">Jatrophihabitans cynanchi</name>
    <dbReference type="NCBI Taxonomy" id="2944128"/>
    <lineage>
        <taxon>Bacteria</taxon>
        <taxon>Bacillati</taxon>
        <taxon>Actinomycetota</taxon>
        <taxon>Actinomycetes</taxon>
        <taxon>Jatrophihabitantales</taxon>
        <taxon>Jatrophihabitantaceae</taxon>
        <taxon>Jatrophihabitans</taxon>
    </lineage>
</organism>
<accession>A0ABY7JZ03</accession>
<feature type="transmembrane region" description="Helical" evidence="3">
    <location>
        <begin position="165"/>
        <end position="183"/>
    </location>
</feature>
<evidence type="ECO:0000256" key="3">
    <source>
        <dbReference type="SAM" id="Phobius"/>
    </source>
</evidence>
<evidence type="ECO:0000256" key="1">
    <source>
        <dbReference type="ARBA" id="ARBA00022723"/>
    </source>
</evidence>
<keyword evidence="1" id="KW-0479">Metal-binding</keyword>
<dbReference type="PANTHER" id="PTHR31302">
    <property type="entry name" value="TRANSMEMBRANE PROTEIN WITH METALLOPHOSPHOESTERASE DOMAIN-RELATED"/>
    <property type="match status" value="1"/>
</dbReference>
<feature type="transmembrane region" description="Helical" evidence="3">
    <location>
        <begin position="119"/>
        <end position="145"/>
    </location>
</feature>
<dbReference type="EMBL" id="CP097463">
    <property type="protein sequence ID" value="WAX56552.1"/>
    <property type="molecule type" value="Genomic_DNA"/>
</dbReference>
<dbReference type="Gene3D" id="3.60.21.10">
    <property type="match status" value="1"/>
</dbReference>
<keyword evidence="6" id="KW-1185">Reference proteome</keyword>
<dbReference type="SUPFAM" id="SSF56300">
    <property type="entry name" value="Metallo-dependent phosphatases"/>
    <property type="match status" value="1"/>
</dbReference>
<evidence type="ECO:0000313" key="6">
    <source>
        <dbReference type="Proteomes" id="UP001164693"/>
    </source>
</evidence>
<evidence type="ECO:0000256" key="2">
    <source>
        <dbReference type="ARBA" id="ARBA00022801"/>
    </source>
</evidence>
<dbReference type="Proteomes" id="UP001164693">
    <property type="component" value="Chromosome"/>
</dbReference>
<keyword evidence="3" id="KW-0812">Transmembrane</keyword>
<name>A0ABY7JZ03_9ACTN</name>
<dbReference type="RefSeq" id="WP_269443088.1">
    <property type="nucleotide sequence ID" value="NZ_CP097463.1"/>
</dbReference>
<evidence type="ECO:0000313" key="5">
    <source>
        <dbReference type="EMBL" id="WAX56552.1"/>
    </source>
</evidence>
<feature type="transmembrane region" description="Helical" evidence="3">
    <location>
        <begin position="20"/>
        <end position="39"/>
    </location>
</feature>
<keyword evidence="2" id="KW-0378">Hydrolase</keyword>